<dbReference type="GO" id="GO:0004674">
    <property type="term" value="F:protein serine/threonine kinase activity"/>
    <property type="evidence" value="ECO:0007669"/>
    <property type="project" value="UniProtKB-KW"/>
</dbReference>
<evidence type="ECO:0000256" key="11">
    <source>
        <dbReference type="ARBA" id="ARBA00022840"/>
    </source>
</evidence>
<evidence type="ECO:0000256" key="7">
    <source>
        <dbReference type="ARBA" id="ARBA00022729"/>
    </source>
</evidence>
<keyword evidence="3" id="KW-0723">Serine/threonine-protein kinase</keyword>
<dbReference type="Proteomes" id="UP000826271">
    <property type="component" value="Unassembled WGS sequence"/>
</dbReference>
<dbReference type="PROSITE" id="PS50011">
    <property type="entry name" value="PROTEIN_KINASE_DOM"/>
    <property type="match status" value="1"/>
</dbReference>
<keyword evidence="7" id="KW-0732">Signal</keyword>
<evidence type="ECO:0000256" key="6">
    <source>
        <dbReference type="ARBA" id="ARBA00022692"/>
    </source>
</evidence>
<comment type="catalytic activity">
    <reaction evidence="18">
        <text>L-seryl-[protein] + ATP = O-phospho-L-seryl-[protein] + ADP + H(+)</text>
        <dbReference type="Rhea" id="RHEA:17989"/>
        <dbReference type="Rhea" id="RHEA-COMP:9863"/>
        <dbReference type="Rhea" id="RHEA-COMP:11604"/>
        <dbReference type="ChEBI" id="CHEBI:15378"/>
        <dbReference type="ChEBI" id="CHEBI:29999"/>
        <dbReference type="ChEBI" id="CHEBI:30616"/>
        <dbReference type="ChEBI" id="CHEBI:83421"/>
        <dbReference type="ChEBI" id="CHEBI:456216"/>
        <dbReference type="EC" id="2.7.11.1"/>
    </reaction>
</comment>
<proteinExistence type="predicted"/>
<keyword evidence="10" id="KW-0418">Kinase</keyword>
<dbReference type="FunFam" id="1.10.510.10:FF:000248">
    <property type="entry name" value="S-receptor-like kinase 5"/>
    <property type="match status" value="1"/>
</dbReference>
<keyword evidence="14" id="KW-1015">Disulfide bond</keyword>
<dbReference type="PANTHER" id="PTHR47974:SF19">
    <property type="entry name" value="RECEPTOR-LIKE SERINE_THREONINE-PROTEIN KINASE"/>
    <property type="match status" value="1"/>
</dbReference>
<gene>
    <name evidence="23" type="ORF">BUALT_Bualt18G0024300</name>
</gene>
<protein>
    <recommendedName>
        <fullName evidence="2">non-specific serine/threonine protein kinase</fullName>
        <ecNumber evidence="2">2.7.11.1</ecNumber>
    </recommendedName>
</protein>
<evidence type="ECO:0000256" key="5">
    <source>
        <dbReference type="ARBA" id="ARBA00022679"/>
    </source>
</evidence>
<dbReference type="PROSITE" id="PS50948">
    <property type="entry name" value="PAN"/>
    <property type="match status" value="1"/>
</dbReference>
<reference evidence="23" key="1">
    <citation type="submission" date="2019-10" db="EMBL/GenBank/DDBJ databases">
        <authorList>
            <person name="Zhang R."/>
            <person name="Pan Y."/>
            <person name="Wang J."/>
            <person name="Ma R."/>
            <person name="Yu S."/>
        </authorList>
    </citation>
    <scope>NUCLEOTIDE SEQUENCE</scope>
    <source>
        <strain evidence="23">LA-IB0</strain>
        <tissue evidence="23">Leaf</tissue>
    </source>
</reference>
<dbReference type="InterPro" id="IPR048999">
    <property type="entry name" value="STT3-PglB_core"/>
</dbReference>
<dbReference type="InterPro" id="IPR003609">
    <property type="entry name" value="Pan_app"/>
</dbReference>
<keyword evidence="16" id="KW-0325">Glycoprotein</keyword>
<feature type="domain" description="Protein kinase" evidence="21">
    <location>
        <begin position="415"/>
        <end position="754"/>
    </location>
</feature>
<dbReference type="GO" id="GO:0048544">
    <property type="term" value="P:recognition of pollen"/>
    <property type="evidence" value="ECO:0007669"/>
    <property type="project" value="InterPro"/>
</dbReference>
<dbReference type="EC" id="2.7.11.1" evidence="2"/>
<dbReference type="Pfam" id="PF01453">
    <property type="entry name" value="B_lectin"/>
    <property type="match status" value="1"/>
</dbReference>
<dbReference type="SMART" id="SM00220">
    <property type="entry name" value="S_TKc"/>
    <property type="match status" value="1"/>
</dbReference>
<evidence type="ECO:0000256" key="8">
    <source>
        <dbReference type="ARBA" id="ARBA00022734"/>
    </source>
</evidence>
<evidence type="ECO:0000256" key="13">
    <source>
        <dbReference type="ARBA" id="ARBA00023136"/>
    </source>
</evidence>
<dbReference type="CDD" id="cd01098">
    <property type="entry name" value="PAN_AP_plant"/>
    <property type="match status" value="1"/>
</dbReference>
<dbReference type="EMBL" id="WHWC01000018">
    <property type="protein sequence ID" value="KAG8364686.1"/>
    <property type="molecule type" value="Genomic_DNA"/>
</dbReference>
<dbReference type="InterPro" id="IPR008271">
    <property type="entry name" value="Ser/Thr_kinase_AS"/>
</dbReference>
<dbReference type="Pfam" id="PF00954">
    <property type="entry name" value="S_locus_glycop"/>
    <property type="match status" value="1"/>
</dbReference>
<keyword evidence="5" id="KW-0808">Transferase</keyword>
<keyword evidence="12 20" id="KW-1133">Transmembrane helix</keyword>
<dbReference type="PANTHER" id="PTHR47974">
    <property type="entry name" value="OS07G0415500 PROTEIN"/>
    <property type="match status" value="1"/>
</dbReference>
<evidence type="ECO:0000259" key="22">
    <source>
        <dbReference type="PROSITE" id="PS50948"/>
    </source>
</evidence>
<dbReference type="AlphaFoldDB" id="A0AAV6W3F7"/>
<keyword evidence="4" id="KW-0597">Phosphoprotein</keyword>
<dbReference type="PROSITE" id="PS00108">
    <property type="entry name" value="PROTEIN_KINASE_ST"/>
    <property type="match status" value="1"/>
</dbReference>
<evidence type="ECO:0000256" key="16">
    <source>
        <dbReference type="ARBA" id="ARBA00023180"/>
    </source>
</evidence>
<feature type="transmembrane region" description="Helical" evidence="20">
    <location>
        <begin position="491"/>
        <end position="512"/>
    </location>
</feature>
<comment type="caution">
    <text evidence="23">The sequence shown here is derived from an EMBL/GenBank/DDBJ whole genome shotgun (WGS) entry which is preliminary data.</text>
</comment>
<evidence type="ECO:0000256" key="15">
    <source>
        <dbReference type="ARBA" id="ARBA00023170"/>
    </source>
</evidence>
<evidence type="ECO:0000256" key="9">
    <source>
        <dbReference type="ARBA" id="ARBA00022741"/>
    </source>
</evidence>
<keyword evidence="9" id="KW-0547">Nucleotide-binding</keyword>
<keyword evidence="15" id="KW-0675">Receptor</keyword>
<dbReference type="SUPFAM" id="SSF56112">
    <property type="entry name" value="Protein kinase-like (PK-like)"/>
    <property type="match status" value="1"/>
</dbReference>
<accession>A0AAV6W3F7</accession>
<evidence type="ECO:0000256" key="12">
    <source>
        <dbReference type="ARBA" id="ARBA00022989"/>
    </source>
</evidence>
<dbReference type="Gene3D" id="3.40.50.12610">
    <property type="match status" value="1"/>
</dbReference>
<dbReference type="InterPro" id="IPR000719">
    <property type="entry name" value="Prot_kinase_dom"/>
</dbReference>
<evidence type="ECO:0000256" key="10">
    <source>
        <dbReference type="ARBA" id="ARBA00022777"/>
    </source>
</evidence>
<dbReference type="Pfam" id="PF08276">
    <property type="entry name" value="PAN_2"/>
    <property type="match status" value="1"/>
</dbReference>
<keyword evidence="8" id="KW-0430">Lectin</keyword>
<dbReference type="GO" id="GO:0030246">
    <property type="term" value="F:carbohydrate binding"/>
    <property type="evidence" value="ECO:0007669"/>
    <property type="project" value="UniProtKB-KW"/>
</dbReference>
<evidence type="ECO:0000256" key="18">
    <source>
        <dbReference type="ARBA" id="ARBA00048679"/>
    </source>
</evidence>
<comment type="catalytic activity">
    <reaction evidence="17">
        <text>L-threonyl-[protein] + ATP = O-phospho-L-threonyl-[protein] + ADP + H(+)</text>
        <dbReference type="Rhea" id="RHEA:46608"/>
        <dbReference type="Rhea" id="RHEA-COMP:11060"/>
        <dbReference type="Rhea" id="RHEA-COMP:11605"/>
        <dbReference type="ChEBI" id="CHEBI:15378"/>
        <dbReference type="ChEBI" id="CHEBI:30013"/>
        <dbReference type="ChEBI" id="CHEBI:30616"/>
        <dbReference type="ChEBI" id="CHEBI:61977"/>
        <dbReference type="ChEBI" id="CHEBI:456216"/>
        <dbReference type="EC" id="2.7.11.1"/>
    </reaction>
</comment>
<dbReference type="InterPro" id="IPR000858">
    <property type="entry name" value="S_locus_glycoprot_dom"/>
</dbReference>
<dbReference type="Gene3D" id="2.90.10.10">
    <property type="entry name" value="Bulb-type lectin domain"/>
    <property type="match status" value="1"/>
</dbReference>
<dbReference type="GO" id="GO:0016020">
    <property type="term" value="C:membrane"/>
    <property type="evidence" value="ECO:0007669"/>
    <property type="project" value="UniProtKB-SubCell"/>
</dbReference>
<feature type="region of interest" description="Disordered" evidence="19">
    <location>
        <begin position="136"/>
        <end position="155"/>
    </location>
</feature>
<evidence type="ECO:0000313" key="24">
    <source>
        <dbReference type="Proteomes" id="UP000826271"/>
    </source>
</evidence>
<evidence type="ECO:0000256" key="1">
    <source>
        <dbReference type="ARBA" id="ARBA00004479"/>
    </source>
</evidence>
<evidence type="ECO:0000256" key="3">
    <source>
        <dbReference type="ARBA" id="ARBA00022527"/>
    </source>
</evidence>
<evidence type="ECO:0000256" key="2">
    <source>
        <dbReference type="ARBA" id="ARBA00012513"/>
    </source>
</evidence>
<dbReference type="SUPFAM" id="SSF57414">
    <property type="entry name" value="Hairpin loop containing domain-like"/>
    <property type="match status" value="1"/>
</dbReference>
<dbReference type="Pfam" id="PF21436">
    <property type="entry name" value="STT3-PglB_core"/>
    <property type="match status" value="1"/>
</dbReference>
<name>A0AAV6W3F7_9LAMI</name>
<dbReference type="Gene3D" id="1.10.510.10">
    <property type="entry name" value="Transferase(Phosphotransferase) domain 1"/>
    <property type="match status" value="1"/>
</dbReference>
<evidence type="ECO:0000256" key="19">
    <source>
        <dbReference type="SAM" id="MobiDB-lite"/>
    </source>
</evidence>
<evidence type="ECO:0000256" key="17">
    <source>
        <dbReference type="ARBA" id="ARBA00047899"/>
    </source>
</evidence>
<evidence type="ECO:0000259" key="21">
    <source>
        <dbReference type="PROSITE" id="PS50011"/>
    </source>
</evidence>
<dbReference type="InterPro" id="IPR036426">
    <property type="entry name" value="Bulb-type_lectin_dom_sf"/>
</dbReference>
<keyword evidence="13 20" id="KW-0472">Membrane</keyword>
<dbReference type="Pfam" id="PF00069">
    <property type="entry name" value="Pkinase"/>
    <property type="match status" value="1"/>
</dbReference>
<evidence type="ECO:0000256" key="4">
    <source>
        <dbReference type="ARBA" id="ARBA00022553"/>
    </source>
</evidence>
<dbReference type="GO" id="GO:0005524">
    <property type="term" value="F:ATP binding"/>
    <property type="evidence" value="ECO:0007669"/>
    <property type="project" value="UniProtKB-KW"/>
</dbReference>
<dbReference type="InterPro" id="IPR011009">
    <property type="entry name" value="Kinase-like_dom_sf"/>
</dbReference>
<feature type="domain" description="Apple" evidence="22">
    <location>
        <begin position="396"/>
        <end position="477"/>
    </location>
</feature>
<organism evidence="23 24">
    <name type="scientific">Buddleja alternifolia</name>
    <dbReference type="NCBI Taxonomy" id="168488"/>
    <lineage>
        <taxon>Eukaryota</taxon>
        <taxon>Viridiplantae</taxon>
        <taxon>Streptophyta</taxon>
        <taxon>Embryophyta</taxon>
        <taxon>Tracheophyta</taxon>
        <taxon>Spermatophyta</taxon>
        <taxon>Magnoliopsida</taxon>
        <taxon>eudicotyledons</taxon>
        <taxon>Gunneridae</taxon>
        <taxon>Pentapetalae</taxon>
        <taxon>asterids</taxon>
        <taxon>lamiids</taxon>
        <taxon>Lamiales</taxon>
        <taxon>Scrophulariaceae</taxon>
        <taxon>Buddlejeae</taxon>
        <taxon>Buddleja</taxon>
    </lineage>
</organism>
<comment type="subcellular location">
    <subcellularLocation>
        <location evidence="1">Membrane</location>
        <topology evidence="1">Single-pass type I membrane protein</topology>
    </subcellularLocation>
</comment>
<keyword evidence="6 20" id="KW-0812">Transmembrane</keyword>
<dbReference type="InterPro" id="IPR001480">
    <property type="entry name" value="Bulb-type_lectin_dom"/>
</dbReference>
<sequence>MSWWDYGYQITAMGNRTVIVDNNTWNNTHIATVGRAMSSYEDEAYEIMRSLDVDYVLVVFGGVTGYSSDDINNIGGQLLDEHLLIVCELLKANLYEFHKFNRESGGEVYFTMPRLQDNVIFLLPFQRYLSHAVAGNGGTPNTRRRRPSHVLPEDGNYAPRFASPTATYTILSANQTLTGDQTIISANEKFELGFFTPGQLNLWESFDNPTDTWMPEGKIAYNKRTQKQQLLSCWRNSEDPSPGLFTHEIVPNGSQYISRWNMSEQYWTSGSWNGHGFDLVPEMSLGNFYNFTFVDNENESYFTYSLYDRSILARFVLDVSGQVKMMMWIDNTHWTLTYSQPKEQCDVYGSCGVFGTCNLNSVPFCDCSPGFKRKFDNDWDLKDYSGGCVREIDLQCENNGRKDKFLTSPNLRLSQKHSQSLAVGNLGECESACLSNCSCTTYAYDENRCSIWNDELLNMQKLSVGDGGGRTIFIRLSASSSVFSHKQTHKWVLIGAIMGSFALVLVILAVILNCRTRRRRTCEEGSLAFGYTDLQNATKNFSNKLGGGDSHIFNASESKFLDWKTRYTIALGIARGLAYLHEKCRDRIIHCDIKPENILLDGEFCPKVGDFGLAKLVGRDFSRVLTTMRGTRGYLAPEWMLGVAITTKADVYSYGMMLFEILSGRRNLEDFLEENKNIFFPCLAASVTIEEGDVLGLLDPLLDKADVDVEEVSRLCRVACWCIQDDESIRPSMGRVVGILERVTDVNMPPMPRLLRVLGARLEEMVLFTNSSRGVSSLVKSTTSSGSSIEMRV</sequence>
<evidence type="ECO:0000256" key="14">
    <source>
        <dbReference type="ARBA" id="ARBA00023157"/>
    </source>
</evidence>
<keyword evidence="24" id="KW-1185">Reference proteome</keyword>
<evidence type="ECO:0000256" key="20">
    <source>
        <dbReference type="SAM" id="Phobius"/>
    </source>
</evidence>
<dbReference type="SMART" id="SM00473">
    <property type="entry name" value="PAN_AP"/>
    <property type="match status" value="1"/>
</dbReference>
<keyword evidence="11" id="KW-0067">ATP-binding</keyword>
<evidence type="ECO:0000313" key="23">
    <source>
        <dbReference type="EMBL" id="KAG8364686.1"/>
    </source>
</evidence>